<organism evidence="7">
    <name type="scientific">Nephromyces sp. MMRI</name>
    <dbReference type="NCBI Taxonomy" id="2496275"/>
    <lineage>
        <taxon>Eukaryota</taxon>
        <taxon>Sar</taxon>
        <taxon>Alveolata</taxon>
        <taxon>Apicomplexa</taxon>
        <taxon>Aconoidasida</taxon>
        <taxon>Nephromycida</taxon>
        <taxon>Nephromyces</taxon>
    </lineage>
</organism>
<evidence type="ECO:0000256" key="2">
    <source>
        <dbReference type="ARBA" id="ARBA00022448"/>
    </source>
</evidence>
<accession>A0A3S8V3D3</accession>
<dbReference type="GO" id="GO:0042626">
    <property type="term" value="F:ATPase-coupled transmembrane transporter activity"/>
    <property type="evidence" value="ECO:0007669"/>
    <property type="project" value="TreeGrafter"/>
</dbReference>
<evidence type="ECO:0000256" key="5">
    <source>
        <dbReference type="ARBA" id="ARBA00023136"/>
    </source>
</evidence>
<dbReference type="GO" id="GO:0016887">
    <property type="term" value="F:ATP hydrolysis activity"/>
    <property type="evidence" value="ECO:0007669"/>
    <property type="project" value="InterPro"/>
</dbReference>
<dbReference type="PANTHER" id="PTHR11384:SF67">
    <property type="entry name" value="ATP-BINDING CASSETTE SUB-FAMILY D MEMBER 1"/>
    <property type="match status" value="1"/>
</dbReference>
<evidence type="ECO:0000256" key="3">
    <source>
        <dbReference type="ARBA" id="ARBA00022692"/>
    </source>
</evidence>
<comment type="similarity">
    <text evidence="1">Belongs to the ABC transporter superfamily. ABCD family. Peroxisomal fatty acyl CoA transporter (TC 3.A.1.203) subfamily.</text>
</comment>
<dbReference type="CDD" id="cd03223">
    <property type="entry name" value="ABCD_peroxisomal_ALDP"/>
    <property type="match status" value="1"/>
</dbReference>
<dbReference type="Pfam" id="PF00005">
    <property type="entry name" value="ABC_tran"/>
    <property type="match status" value="1"/>
</dbReference>
<dbReference type="AlphaFoldDB" id="A0A3S8V3D3"/>
<sequence>MGSNGSGKSSLFRILGELWPLKGGIVTKPDPIHIFYVPQRPYLPKGTLREQIIYPDTKRTFLKKGFDDSYLIQLLKDVSLSYILTKRAHSNFDYILNWDEALSGGEKQKLAIARIAYHNPIFAILDEATSAVSVDLEGFLYSYLINKGITLITISHRLHLLRFHYYLLKIEIGGTWSFETINNKQIPRLESYSNLMK</sequence>
<dbReference type="InterPro" id="IPR027417">
    <property type="entry name" value="P-loop_NTPase"/>
</dbReference>
<keyword evidence="3" id="KW-0812">Transmembrane</keyword>
<dbReference type="InterPro" id="IPR017871">
    <property type="entry name" value="ABC_transporter-like_CS"/>
</dbReference>
<evidence type="ECO:0000313" key="7">
    <source>
        <dbReference type="EMBL" id="AZL94686.1"/>
    </source>
</evidence>
<dbReference type="InterPro" id="IPR003439">
    <property type="entry name" value="ABC_transporter-like_ATP-bd"/>
</dbReference>
<dbReference type="PROSITE" id="PS00211">
    <property type="entry name" value="ABC_TRANSPORTER_1"/>
    <property type="match status" value="1"/>
</dbReference>
<dbReference type="GO" id="GO:0007031">
    <property type="term" value="P:peroxisome organization"/>
    <property type="evidence" value="ECO:0007669"/>
    <property type="project" value="TreeGrafter"/>
</dbReference>
<keyword evidence="5" id="KW-0472">Membrane</keyword>
<dbReference type="GO" id="GO:0005778">
    <property type="term" value="C:peroxisomal membrane"/>
    <property type="evidence" value="ECO:0007669"/>
    <property type="project" value="TreeGrafter"/>
</dbReference>
<dbReference type="Gene3D" id="3.40.50.300">
    <property type="entry name" value="P-loop containing nucleotide triphosphate hydrolases"/>
    <property type="match status" value="1"/>
</dbReference>
<dbReference type="GO" id="GO:0006635">
    <property type="term" value="P:fatty acid beta-oxidation"/>
    <property type="evidence" value="ECO:0007669"/>
    <property type="project" value="TreeGrafter"/>
</dbReference>
<dbReference type="GO" id="GO:0042760">
    <property type="term" value="P:very long-chain fatty acid catabolic process"/>
    <property type="evidence" value="ECO:0007669"/>
    <property type="project" value="TreeGrafter"/>
</dbReference>
<dbReference type="EMBL" id="MK265947">
    <property type="protein sequence ID" value="AZL94686.1"/>
    <property type="molecule type" value="mRNA"/>
</dbReference>
<proteinExistence type="evidence at transcript level"/>
<evidence type="ECO:0000256" key="4">
    <source>
        <dbReference type="ARBA" id="ARBA00022989"/>
    </source>
</evidence>
<dbReference type="PANTHER" id="PTHR11384">
    <property type="entry name" value="ATP-BINDING CASSETTE, SUB-FAMILY D MEMBER"/>
    <property type="match status" value="1"/>
</dbReference>
<protein>
    <submittedName>
        <fullName evidence="7">ATP binding cassette subfamily D member 3</fullName>
    </submittedName>
</protein>
<feature type="domain" description="ABC transporter" evidence="6">
    <location>
        <begin position="1"/>
        <end position="130"/>
    </location>
</feature>
<reference evidence="7" key="1">
    <citation type="journal article" date="2018" name="Genome Biol. Evol.">
        <title>Nephromyces encodes a urate metabolism pathway and predicted peroxisomes, demonstrating these are not ancient losses of apicomplexans.</title>
        <authorList>
            <person name="Paight C."/>
            <person name="Slamovits C.H."/>
            <person name="Saffo M.B."/>
            <person name="Lane C.E."/>
        </authorList>
    </citation>
    <scope>NUCLEOTIDE SEQUENCE</scope>
    <source>
        <strain evidence="7">Neph178</strain>
    </source>
</reference>
<keyword evidence="2" id="KW-0813">Transport</keyword>
<dbReference type="GO" id="GO:0005524">
    <property type="term" value="F:ATP binding"/>
    <property type="evidence" value="ECO:0007669"/>
    <property type="project" value="InterPro"/>
</dbReference>
<dbReference type="GO" id="GO:0015910">
    <property type="term" value="P:long-chain fatty acid import into peroxisome"/>
    <property type="evidence" value="ECO:0007669"/>
    <property type="project" value="TreeGrafter"/>
</dbReference>
<evidence type="ECO:0000256" key="1">
    <source>
        <dbReference type="ARBA" id="ARBA00008575"/>
    </source>
</evidence>
<evidence type="ECO:0000259" key="6">
    <source>
        <dbReference type="Pfam" id="PF00005"/>
    </source>
</evidence>
<name>A0A3S8V3D3_9APIC</name>
<dbReference type="InterPro" id="IPR050835">
    <property type="entry name" value="ABC_transporter_sub-D"/>
</dbReference>
<keyword evidence="4" id="KW-1133">Transmembrane helix</keyword>
<dbReference type="SUPFAM" id="SSF52540">
    <property type="entry name" value="P-loop containing nucleoside triphosphate hydrolases"/>
    <property type="match status" value="1"/>
</dbReference>
<dbReference type="GO" id="GO:0005324">
    <property type="term" value="F:long-chain fatty acid transmembrane transporter activity"/>
    <property type="evidence" value="ECO:0007669"/>
    <property type="project" value="TreeGrafter"/>
</dbReference>